<dbReference type="SUPFAM" id="SSF51735">
    <property type="entry name" value="NAD(P)-binding Rossmann-fold domains"/>
    <property type="match status" value="1"/>
</dbReference>
<dbReference type="Gene3D" id="3.40.50.720">
    <property type="entry name" value="NAD(P)-binding Rossmann-like Domain"/>
    <property type="match status" value="1"/>
</dbReference>
<dbReference type="InterPro" id="IPR051402">
    <property type="entry name" value="KPR-Related"/>
</dbReference>
<evidence type="ECO:0000256" key="6">
    <source>
        <dbReference type="ARBA" id="ARBA00022857"/>
    </source>
</evidence>
<evidence type="ECO:0000256" key="9">
    <source>
        <dbReference type="ARBA" id="ARBA00048793"/>
    </source>
</evidence>
<dbReference type="RefSeq" id="WP_255910222.1">
    <property type="nucleotide sequence ID" value="NZ_JANFQO010000001.1"/>
</dbReference>
<dbReference type="NCBIfam" id="NF005094">
    <property type="entry name" value="PRK06522.2-5"/>
    <property type="match status" value="1"/>
</dbReference>
<dbReference type="InterPro" id="IPR013328">
    <property type="entry name" value="6PGD_dom2"/>
</dbReference>
<evidence type="ECO:0000256" key="10">
    <source>
        <dbReference type="RuleBase" id="RU362068"/>
    </source>
</evidence>
<dbReference type="GO" id="GO:0008677">
    <property type="term" value="F:2-dehydropantoate 2-reductase activity"/>
    <property type="evidence" value="ECO:0007669"/>
    <property type="project" value="UniProtKB-EC"/>
</dbReference>
<dbReference type="Pfam" id="PF08546">
    <property type="entry name" value="ApbA_C"/>
    <property type="match status" value="1"/>
</dbReference>
<evidence type="ECO:0000259" key="11">
    <source>
        <dbReference type="Pfam" id="PF02558"/>
    </source>
</evidence>
<feature type="domain" description="Ketopantoate reductase N-terminal" evidence="11">
    <location>
        <begin position="3"/>
        <end position="149"/>
    </location>
</feature>
<dbReference type="Pfam" id="PF02558">
    <property type="entry name" value="ApbA"/>
    <property type="match status" value="1"/>
</dbReference>
<comment type="function">
    <text evidence="10">Catalyzes the NADPH-dependent reduction of ketopantoate into pantoic acid.</text>
</comment>
<dbReference type="SUPFAM" id="SSF48179">
    <property type="entry name" value="6-phosphogluconate dehydrogenase C-terminal domain-like"/>
    <property type="match status" value="1"/>
</dbReference>
<evidence type="ECO:0000256" key="1">
    <source>
        <dbReference type="ARBA" id="ARBA00004994"/>
    </source>
</evidence>
<dbReference type="InterPro" id="IPR013332">
    <property type="entry name" value="KPR_N"/>
</dbReference>
<evidence type="ECO:0000256" key="8">
    <source>
        <dbReference type="ARBA" id="ARBA00032024"/>
    </source>
</evidence>
<evidence type="ECO:0000313" key="13">
    <source>
        <dbReference type="EMBL" id="MCQ4163198.1"/>
    </source>
</evidence>
<dbReference type="EMBL" id="JANFQO010000001">
    <property type="protein sequence ID" value="MCQ4163198.1"/>
    <property type="molecule type" value="Genomic_DNA"/>
</dbReference>
<evidence type="ECO:0000256" key="2">
    <source>
        <dbReference type="ARBA" id="ARBA00007870"/>
    </source>
</evidence>
<comment type="pathway">
    <text evidence="1 10">Cofactor biosynthesis; (R)-pantothenate biosynthesis; (R)-pantoate from 3-methyl-2-oxobutanoate: step 2/2.</text>
</comment>
<dbReference type="NCBIfam" id="TIGR00745">
    <property type="entry name" value="apbA_panE"/>
    <property type="match status" value="1"/>
</dbReference>
<dbReference type="Proteomes" id="UP001165498">
    <property type="component" value="Unassembled WGS sequence"/>
</dbReference>
<dbReference type="InterPro" id="IPR003710">
    <property type="entry name" value="ApbA"/>
</dbReference>
<evidence type="ECO:0000313" key="14">
    <source>
        <dbReference type="Proteomes" id="UP001165498"/>
    </source>
</evidence>
<feature type="domain" description="Ketopantoate reductase C-terminal" evidence="12">
    <location>
        <begin position="176"/>
        <end position="299"/>
    </location>
</feature>
<keyword evidence="7 10" id="KW-0560">Oxidoreductase</keyword>
<evidence type="ECO:0000259" key="12">
    <source>
        <dbReference type="Pfam" id="PF08546"/>
    </source>
</evidence>
<keyword evidence="14" id="KW-1185">Reference proteome</keyword>
<name>A0ABT1QKY8_9GAMM</name>
<protein>
    <recommendedName>
        <fullName evidence="4 10">2-dehydropantoate 2-reductase</fullName>
        <ecNumber evidence="3 10">1.1.1.169</ecNumber>
    </recommendedName>
    <alternativeName>
        <fullName evidence="8 10">Ketopantoate reductase</fullName>
    </alternativeName>
</protein>
<dbReference type="PANTHER" id="PTHR21708">
    <property type="entry name" value="PROBABLE 2-DEHYDROPANTOATE 2-REDUCTASE"/>
    <property type="match status" value="1"/>
</dbReference>
<dbReference type="EC" id="1.1.1.169" evidence="3 10"/>
<proteinExistence type="inferred from homology"/>
<evidence type="ECO:0000256" key="3">
    <source>
        <dbReference type="ARBA" id="ARBA00013014"/>
    </source>
</evidence>
<evidence type="ECO:0000256" key="7">
    <source>
        <dbReference type="ARBA" id="ARBA00023002"/>
    </source>
</evidence>
<gene>
    <name evidence="13" type="primary">panE</name>
    <name evidence="13" type="ORF">NM961_00555</name>
</gene>
<comment type="catalytic activity">
    <reaction evidence="9 10">
        <text>(R)-pantoate + NADP(+) = 2-dehydropantoate + NADPH + H(+)</text>
        <dbReference type="Rhea" id="RHEA:16233"/>
        <dbReference type="ChEBI" id="CHEBI:11561"/>
        <dbReference type="ChEBI" id="CHEBI:15378"/>
        <dbReference type="ChEBI" id="CHEBI:15980"/>
        <dbReference type="ChEBI" id="CHEBI:57783"/>
        <dbReference type="ChEBI" id="CHEBI:58349"/>
        <dbReference type="EC" id="1.1.1.169"/>
    </reaction>
</comment>
<evidence type="ECO:0000256" key="4">
    <source>
        <dbReference type="ARBA" id="ARBA00019465"/>
    </source>
</evidence>
<comment type="caution">
    <text evidence="13">The sequence shown here is derived from an EMBL/GenBank/DDBJ whole genome shotgun (WGS) entry which is preliminary data.</text>
</comment>
<organism evidence="13 14">
    <name type="scientific">Tahibacter harae</name>
    <dbReference type="NCBI Taxonomy" id="2963937"/>
    <lineage>
        <taxon>Bacteria</taxon>
        <taxon>Pseudomonadati</taxon>
        <taxon>Pseudomonadota</taxon>
        <taxon>Gammaproteobacteria</taxon>
        <taxon>Lysobacterales</taxon>
        <taxon>Rhodanobacteraceae</taxon>
        <taxon>Tahibacter</taxon>
    </lineage>
</organism>
<keyword evidence="6 10" id="KW-0521">NADP</keyword>
<dbReference type="InterPro" id="IPR013752">
    <property type="entry name" value="KPA_reductase"/>
</dbReference>
<reference evidence="13" key="1">
    <citation type="submission" date="2022-07" db="EMBL/GenBank/DDBJ databases">
        <title>Tahibacter sp., a new gammaproteobacterium isolated from the silt sample collected at pig farm.</title>
        <authorList>
            <person name="Chen H."/>
        </authorList>
    </citation>
    <scope>NUCLEOTIDE SEQUENCE</scope>
    <source>
        <strain evidence="13">P2K</strain>
    </source>
</reference>
<accession>A0ABT1QKY8</accession>
<comment type="similarity">
    <text evidence="2 10">Belongs to the ketopantoate reductase family.</text>
</comment>
<dbReference type="InterPro" id="IPR036291">
    <property type="entry name" value="NAD(P)-bd_dom_sf"/>
</dbReference>
<sequence length="311" mass="32903">MRVLVLGAGATGAYFGARLIQAGHEVSFLVRPARAELLRRDGLRIRSAQGDFAAPVPLLTSVPANAAFDLVLLSCKAYDLDTALAAIAPAVGATTRVLPLLNGLRHLEVLDLAFGAARVLGGLCHISVTLQPDGSVLHLGNLHRLTFGARGADARLDELAPQLLAAPAEIRHSERIIDAMWEKFAFLSTLAGMTCLLRGSIGEIVATPDGAGLLRRCYAEACEVARRAGHAVGEEARAEADTILTTPGSPLKASMLRDLQRGAVTECEHIVGDLIARGAALEVDMPLLRAAAAHLRVYELARRMPDGTPAR</sequence>
<dbReference type="InterPro" id="IPR008927">
    <property type="entry name" value="6-PGluconate_DH-like_C_sf"/>
</dbReference>
<dbReference type="PANTHER" id="PTHR21708:SF26">
    <property type="entry name" value="2-DEHYDROPANTOATE 2-REDUCTASE"/>
    <property type="match status" value="1"/>
</dbReference>
<dbReference type="Gene3D" id="1.10.1040.10">
    <property type="entry name" value="N-(1-d-carboxylethyl)-l-norvaline Dehydrogenase, domain 2"/>
    <property type="match status" value="1"/>
</dbReference>
<keyword evidence="5 10" id="KW-0566">Pantothenate biosynthesis</keyword>
<evidence type="ECO:0000256" key="5">
    <source>
        <dbReference type="ARBA" id="ARBA00022655"/>
    </source>
</evidence>